<accession>A0AAE0ZYM7</accession>
<proteinExistence type="predicted"/>
<organism evidence="2 3">
    <name type="scientific">Elysia crispata</name>
    <name type="common">lettuce slug</name>
    <dbReference type="NCBI Taxonomy" id="231223"/>
    <lineage>
        <taxon>Eukaryota</taxon>
        <taxon>Metazoa</taxon>
        <taxon>Spiralia</taxon>
        <taxon>Lophotrochozoa</taxon>
        <taxon>Mollusca</taxon>
        <taxon>Gastropoda</taxon>
        <taxon>Heterobranchia</taxon>
        <taxon>Euthyneura</taxon>
        <taxon>Panpulmonata</taxon>
        <taxon>Sacoglossa</taxon>
        <taxon>Placobranchoidea</taxon>
        <taxon>Plakobranchidae</taxon>
        <taxon>Elysia</taxon>
    </lineage>
</organism>
<keyword evidence="1" id="KW-0732">Signal</keyword>
<evidence type="ECO:0000313" key="3">
    <source>
        <dbReference type="Proteomes" id="UP001283361"/>
    </source>
</evidence>
<feature type="chain" id="PRO_5042155436" evidence="1">
    <location>
        <begin position="22"/>
        <end position="209"/>
    </location>
</feature>
<comment type="caution">
    <text evidence="2">The sequence shown here is derived from an EMBL/GenBank/DDBJ whole genome shotgun (WGS) entry which is preliminary data.</text>
</comment>
<feature type="signal peptide" evidence="1">
    <location>
        <begin position="1"/>
        <end position="21"/>
    </location>
</feature>
<gene>
    <name evidence="2" type="ORF">RRG08_008894</name>
</gene>
<dbReference type="EMBL" id="JAWDGP010003139">
    <property type="protein sequence ID" value="KAK3777042.1"/>
    <property type="molecule type" value="Genomic_DNA"/>
</dbReference>
<sequence>MIAQKLKCLLVLSILLGKTQARLFTLQKPGTSMACIMVNIDFKIEIHAMKNHHLVATKTLTTNDEGITTSGICGAPTMELIIKFKESTFWYIAFRPPQHEPKPVAQYRGLQFLPAELFGKTVNVSTQEIFYDTQPVYQTNINDSFFCPNKYQTLYLSTNPVSGDFSFKVNVTVFSIQSQGFNIMNNEFGPQEHCAILSKPLPLPKKKVL</sequence>
<dbReference type="AlphaFoldDB" id="A0AAE0ZYM7"/>
<name>A0AAE0ZYM7_9GAST</name>
<reference evidence="2" key="1">
    <citation type="journal article" date="2023" name="G3 (Bethesda)">
        <title>A reference genome for the long-term kleptoplast-retaining sea slug Elysia crispata morphotype clarki.</title>
        <authorList>
            <person name="Eastman K.E."/>
            <person name="Pendleton A.L."/>
            <person name="Shaikh M.A."/>
            <person name="Suttiyut T."/>
            <person name="Ogas R."/>
            <person name="Tomko P."/>
            <person name="Gavelis G."/>
            <person name="Widhalm J.R."/>
            <person name="Wisecaver J.H."/>
        </authorList>
    </citation>
    <scope>NUCLEOTIDE SEQUENCE</scope>
    <source>
        <strain evidence="2">ECLA1</strain>
    </source>
</reference>
<evidence type="ECO:0000256" key="1">
    <source>
        <dbReference type="SAM" id="SignalP"/>
    </source>
</evidence>
<dbReference type="Gene3D" id="2.40.160.110">
    <property type="match status" value="1"/>
</dbReference>
<keyword evidence="3" id="KW-1185">Reference proteome</keyword>
<evidence type="ECO:0000313" key="2">
    <source>
        <dbReference type="EMBL" id="KAK3777042.1"/>
    </source>
</evidence>
<dbReference type="Proteomes" id="UP001283361">
    <property type="component" value="Unassembled WGS sequence"/>
</dbReference>
<protein>
    <submittedName>
        <fullName evidence="2">Uncharacterized protein</fullName>
    </submittedName>
</protein>